<keyword evidence="1" id="KW-0472">Membrane</keyword>
<keyword evidence="1" id="KW-1133">Transmembrane helix</keyword>
<dbReference type="AlphaFoldDB" id="A0AAD1AQJ9"/>
<reference evidence="2 3" key="1">
    <citation type="journal article" date="2013" name="PLoS ONE">
        <title>Genomic Adaptation of the Lactobacillus casei Group.</title>
        <authorList>
            <person name="Toh H."/>
            <person name="Oshima K."/>
            <person name="Nakano A."/>
            <person name="Takahata M."/>
            <person name="Murakami M."/>
            <person name="Takaki T."/>
            <person name="Nishiyama H."/>
            <person name="Igimi S."/>
            <person name="Hattori M."/>
            <person name="Morita H."/>
        </authorList>
    </citation>
    <scope>NUCLEOTIDE SEQUENCE [LARGE SCALE GENOMIC DNA]</scope>
    <source>
        <strain evidence="2 3">ATCC 393</strain>
    </source>
</reference>
<sequence length="111" mass="12451">MFESLLSLIPEVVLESIFIPIFRPEFNLEASTKFNWFRFLLTLAVSGLFAGAGIWLLLQLLTDSLNTVALFGGLLLLASGGFPAGRAVIDFIDYRRQRLAKIEAEKPYQEL</sequence>
<gene>
    <name evidence="2" type="ORF">LBCZ_1740</name>
</gene>
<evidence type="ECO:0000313" key="2">
    <source>
        <dbReference type="EMBL" id="BAN74908.1"/>
    </source>
</evidence>
<evidence type="ECO:0000313" key="3">
    <source>
        <dbReference type="Proteomes" id="UP000015560"/>
    </source>
</evidence>
<proteinExistence type="predicted"/>
<dbReference type="RefSeq" id="WP_025013771.1">
    <property type="nucleotide sequence ID" value="NZ_AP012544.1"/>
</dbReference>
<feature type="transmembrane region" description="Helical" evidence="1">
    <location>
        <begin position="6"/>
        <end position="24"/>
    </location>
</feature>
<accession>A0AAD1AQJ9</accession>
<dbReference type="GeneID" id="45549028"/>
<feature type="transmembrane region" description="Helical" evidence="1">
    <location>
        <begin position="70"/>
        <end position="89"/>
    </location>
</feature>
<protein>
    <submittedName>
        <fullName evidence="2">Uncharacterized protein</fullName>
    </submittedName>
</protein>
<organism evidence="2 3">
    <name type="scientific">Lacticaseibacillus casei DSM 20011 = JCM 1134 = ATCC 393</name>
    <dbReference type="NCBI Taxonomy" id="1423732"/>
    <lineage>
        <taxon>Bacteria</taxon>
        <taxon>Bacillati</taxon>
        <taxon>Bacillota</taxon>
        <taxon>Bacilli</taxon>
        <taxon>Lactobacillales</taxon>
        <taxon>Lactobacillaceae</taxon>
        <taxon>Lacticaseibacillus</taxon>
    </lineage>
</organism>
<evidence type="ECO:0000256" key="1">
    <source>
        <dbReference type="SAM" id="Phobius"/>
    </source>
</evidence>
<feature type="transmembrane region" description="Helical" evidence="1">
    <location>
        <begin position="36"/>
        <end position="58"/>
    </location>
</feature>
<dbReference type="EMBL" id="AP012544">
    <property type="protein sequence ID" value="BAN74908.1"/>
    <property type="molecule type" value="Genomic_DNA"/>
</dbReference>
<name>A0AAD1AQJ9_LACCA</name>
<dbReference type="Proteomes" id="UP000015560">
    <property type="component" value="Chromosome"/>
</dbReference>
<keyword evidence="1" id="KW-0812">Transmembrane</keyword>